<proteinExistence type="predicted"/>
<gene>
    <name evidence="2" type="ORF">HOV93_18250</name>
</gene>
<evidence type="ECO:0000313" key="3">
    <source>
        <dbReference type="Proteomes" id="UP000551616"/>
    </source>
</evidence>
<evidence type="ECO:0000256" key="1">
    <source>
        <dbReference type="SAM" id="MobiDB-lite"/>
    </source>
</evidence>
<dbReference type="RefSeq" id="WP_207396116.1">
    <property type="nucleotide sequence ID" value="NZ_JABRWO010000004.1"/>
</dbReference>
<protein>
    <submittedName>
        <fullName evidence="2">Uncharacterized protein</fullName>
    </submittedName>
</protein>
<sequence>MSIGDENNSDESSTLQVDAYGIKTSIKARPSPSSEEPPQTWLEVWGRINRSIMRITCEPFMLVADTLSATRSFVRGFGNLPDYWQRKVQLSHYIAEEREAEAQQIALSSKSNSNVDEEANRVAVAHVRELIENLRSRGVPCQIIKKPDGTLVLAIVHADQVDTVLSSEVISSETSSSSRAGVTGTAIAGAHRAEDSIDNSSTNREDPDLDLEID</sequence>
<dbReference type="EMBL" id="JABRWO010000004">
    <property type="protein sequence ID" value="MBA2114659.1"/>
    <property type="molecule type" value="Genomic_DNA"/>
</dbReference>
<name>A0A7V8V4A2_9BACT</name>
<comment type="caution">
    <text evidence="2">The sequence shown here is derived from an EMBL/GenBank/DDBJ whole genome shotgun (WGS) entry which is preliminary data.</text>
</comment>
<dbReference type="Proteomes" id="UP000551616">
    <property type="component" value="Unassembled WGS sequence"/>
</dbReference>
<keyword evidence="3" id="KW-1185">Reference proteome</keyword>
<dbReference type="AlphaFoldDB" id="A0A7V8V4A2"/>
<organism evidence="2 3">
    <name type="scientific">Bremerella alba</name>
    <dbReference type="NCBI Taxonomy" id="980252"/>
    <lineage>
        <taxon>Bacteria</taxon>
        <taxon>Pseudomonadati</taxon>
        <taxon>Planctomycetota</taxon>
        <taxon>Planctomycetia</taxon>
        <taxon>Pirellulales</taxon>
        <taxon>Pirellulaceae</taxon>
        <taxon>Bremerella</taxon>
    </lineage>
</organism>
<feature type="region of interest" description="Disordered" evidence="1">
    <location>
        <begin position="170"/>
        <end position="214"/>
    </location>
</feature>
<reference evidence="2 3" key="1">
    <citation type="submission" date="2020-05" db="EMBL/GenBank/DDBJ databases">
        <title>Bremerella alba sp. nov., a novel planctomycete isolated from the surface of the macroalga Fucus spiralis.</title>
        <authorList>
            <person name="Godinho O."/>
            <person name="Botelho R."/>
            <person name="Albuquerque L."/>
            <person name="Wiegand S."/>
            <person name="Da Costa M.S."/>
            <person name="Lobo-Da-Cunha A."/>
            <person name="Jogler C."/>
            <person name="Lage O.M."/>
        </authorList>
    </citation>
    <scope>NUCLEOTIDE SEQUENCE [LARGE SCALE GENOMIC DNA]</scope>
    <source>
        <strain evidence="2 3">FF15</strain>
    </source>
</reference>
<accession>A0A7V8V4A2</accession>
<evidence type="ECO:0000313" key="2">
    <source>
        <dbReference type="EMBL" id="MBA2114659.1"/>
    </source>
</evidence>